<dbReference type="CDD" id="cd07814">
    <property type="entry name" value="SRPBCC_CalC_Aha1-like"/>
    <property type="match status" value="1"/>
</dbReference>
<name>A0A9E8MU91_9FLAO</name>
<dbReference type="EMBL" id="CP113088">
    <property type="protein sequence ID" value="WAC01466.1"/>
    <property type="molecule type" value="Genomic_DNA"/>
</dbReference>
<evidence type="ECO:0000259" key="2">
    <source>
        <dbReference type="Pfam" id="PF08327"/>
    </source>
</evidence>
<keyword evidence="4" id="KW-1185">Reference proteome</keyword>
<dbReference type="Pfam" id="PF08327">
    <property type="entry name" value="AHSA1"/>
    <property type="match status" value="1"/>
</dbReference>
<dbReference type="RefSeq" id="WP_267676079.1">
    <property type="nucleotide sequence ID" value="NZ_CP113088.1"/>
</dbReference>
<proteinExistence type="inferred from homology"/>
<evidence type="ECO:0000313" key="4">
    <source>
        <dbReference type="Proteomes" id="UP001164705"/>
    </source>
</evidence>
<dbReference type="AlphaFoldDB" id="A0A9E8MU91"/>
<dbReference type="KEGG" id="lnu:N7U66_15830"/>
<evidence type="ECO:0000256" key="1">
    <source>
        <dbReference type="ARBA" id="ARBA00006817"/>
    </source>
</evidence>
<dbReference type="InterPro" id="IPR013538">
    <property type="entry name" value="ASHA1/2-like_C"/>
</dbReference>
<comment type="similarity">
    <text evidence="1">Belongs to the AHA1 family.</text>
</comment>
<gene>
    <name evidence="3" type="ORF">N7U66_15830</name>
</gene>
<dbReference type="Proteomes" id="UP001164705">
    <property type="component" value="Chromosome"/>
</dbReference>
<feature type="domain" description="Activator of Hsp90 ATPase homologue 1/2-like C-terminal" evidence="2">
    <location>
        <begin position="3"/>
        <end position="89"/>
    </location>
</feature>
<evidence type="ECO:0000313" key="3">
    <source>
        <dbReference type="EMBL" id="WAC01466.1"/>
    </source>
</evidence>
<dbReference type="InterPro" id="IPR023393">
    <property type="entry name" value="START-like_dom_sf"/>
</dbReference>
<protein>
    <submittedName>
        <fullName evidence="3">SRPBCC domain-containing protein</fullName>
    </submittedName>
</protein>
<dbReference type="SUPFAM" id="SSF55961">
    <property type="entry name" value="Bet v1-like"/>
    <property type="match status" value="1"/>
</dbReference>
<accession>A0A9E8MU91</accession>
<dbReference type="Gene3D" id="3.30.530.20">
    <property type="match status" value="1"/>
</dbReference>
<organism evidence="3 4">
    <name type="scientific">Lacinutrix neustonica</name>
    <dbReference type="NCBI Taxonomy" id="2980107"/>
    <lineage>
        <taxon>Bacteria</taxon>
        <taxon>Pseudomonadati</taxon>
        <taxon>Bacteroidota</taxon>
        <taxon>Flavobacteriia</taxon>
        <taxon>Flavobacteriales</taxon>
        <taxon>Flavobacteriaceae</taxon>
        <taxon>Lacinutrix</taxon>
    </lineage>
</organism>
<sequence length="92" mass="10930">MSSEERDFTHLWKVTEVMPNKKIAYTWQYKEYSGKSKSSFEISENKNQTTLKITCTGLETFPDTIPEFSRESCQGGWNYFINRLKRYIENRG</sequence>
<reference evidence="3" key="1">
    <citation type="submission" date="2022-11" db="EMBL/GenBank/DDBJ databases">
        <title>Lacinutrix neustonica HL-RS19T sp. nov., isolated from the surface microlayer sample of brackish Lake Shihwa.</title>
        <authorList>
            <person name="Choi J.Y."/>
            <person name="Hwang C.Y."/>
        </authorList>
    </citation>
    <scope>NUCLEOTIDE SEQUENCE</scope>
    <source>
        <strain evidence="3">HL-RS19</strain>
    </source>
</reference>